<organism evidence="1 2">
    <name type="scientific">Vibrio splendidus</name>
    <dbReference type="NCBI Taxonomy" id="29497"/>
    <lineage>
        <taxon>Bacteria</taxon>
        <taxon>Pseudomonadati</taxon>
        <taxon>Pseudomonadota</taxon>
        <taxon>Gammaproteobacteria</taxon>
        <taxon>Vibrionales</taxon>
        <taxon>Vibrionaceae</taxon>
        <taxon>Vibrio</taxon>
    </lineage>
</organism>
<comment type="caution">
    <text evidence="1">The sequence shown here is derived from an EMBL/GenBank/DDBJ whole genome shotgun (WGS) entry which is preliminary data.</text>
</comment>
<dbReference type="Proteomes" id="UP000235330">
    <property type="component" value="Unassembled WGS sequence"/>
</dbReference>
<evidence type="ECO:0000313" key="2">
    <source>
        <dbReference type="Proteomes" id="UP000235330"/>
    </source>
</evidence>
<dbReference type="EMBL" id="MCWU01000028">
    <property type="protein sequence ID" value="PMJ65186.1"/>
    <property type="molecule type" value="Genomic_DNA"/>
</dbReference>
<proteinExistence type="predicted"/>
<accession>A0A2N7FAG2</accession>
<dbReference type="RefSeq" id="WP_102516585.1">
    <property type="nucleotide sequence ID" value="NZ_CAWNSM010000028.1"/>
</dbReference>
<dbReference type="AlphaFoldDB" id="A0A2N7FAG2"/>
<dbReference type="PANTHER" id="PTHR37489">
    <property type="entry name" value="DUF3500 DOMAIN-CONTAINING PROTEIN"/>
    <property type="match status" value="1"/>
</dbReference>
<protein>
    <recommendedName>
        <fullName evidence="3">DUF3500 domain-containing protein</fullName>
    </recommendedName>
</protein>
<dbReference type="Pfam" id="PF12006">
    <property type="entry name" value="DUF3500"/>
    <property type="match status" value="1"/>
</dbReference>
<reference evidence="2" key="1">
    <citation type="submission" date="2016-07" db="EMBL/GenBank/DDBJ databases">
        <title>Nontailed viruses are major unrecognized killers of bacteria in the ocean.</title>
        <authorList>
            <person name="Kauffman K."/>
            <person name="Hussain F."/>
            <person name="Yang J."/>
            <person name="Arevalo P."/>
            <person name="Brown J."/>
            <person name="Cutler M."/>
            <person name="Kelly L."/>
            <person name="Polz M.F."/>
        </authorList>
    </citation>
    <scope>NUCLEOTIDE SEQUENCE [LARGE SCALE GENOMIC DNA]</scope>
    <source>
        <strain evidence="2">10N.261.55.E11</strain>
    </source>
</reference>
<dbReference type="InterPro" id="IPR021889">
    <property type="entry name" value="DUF3500"/>
</dbReference>
<gene>
    <name evidence="1" type="ORF">BCU17_20430</name>
</gene>
<dbReference type="PANTHER" id="PTHR37489:SF1">
    <property type="entry name" value="DUF3500 DOMAIN-CONTAINING PROTEIN"/>
    <property type="match status" value="1"/>
</dbReference>
<evidence type="ECO:0000313" key="1">
    <source>
        <dbReference type="EMBL" id="PMJ65186.1"/>
    </source>
</evidence>
<evidence type="ECO:0008006" key="3">
    <source>
        <dbReference type="Google" id="ProtNLM"/>
    </source>
</evidence>
<name>A0A2N7FAG2_VIBSP</name>
<sequence>MKLNPIKCALLVTAFVSTGYTTGVLAHADHVHEQTLPTSVSSSNQMTMEASKLLEALSDEQLNDILYKFSDSSNRTYWTNAPVDSQARNGLPIGRLSIEQRHQLHQLLISSTSSQGYYKIWAAIQGDNQLKKEGENRELTSEKFFNKNQSLGANNYWVSFYGDPRSESKWGYMLTGHHLAANFTVVDGKATFVPMFYGSDPAVISEGAEAGYQFLPQERRRGYELLNNLDPKQKSLAIINDTVPFTKYGAKDFFGPGSKDSEIQKRGIRGDQLNAQQKELLWILIEEYVHNADHDVADSQLEKIKNDGWENIYFMWMGPSDGSEQVFFRVNSPSILIDFVDQRTGFDWNTHPHTIVRDPSNDYGENWLKTHISEHHTKGIRPEKQ</sequence>